<evidence type="ECO:0000313" key="1">
    <source>
        <dbReference type="EMBL" id="CAG8718235.1"/>
    </source>
</evidence>
<evidence type="ECO:0000313" key="2">
    <source>
        <dbReference type="Proteomes" id="UP000789759"/>
    </source>
</evidence>
<accession>A0A9N9I301</accession>
<dbReference type="AlphaFoldDB" id="A0A9N9I301"/>
<dbReference type="Proteomes" id="UP000789759">
    <property type="component" value="Unassembled WGS sequence"/>
</dbReference>
<dbReference type="EMBL" id="CAJVQA010012634">
    <property type="protein sequence ID" value="CAG8718235.1"/>
    <property type="molecule type" value="Genomic_DNA"/>
</dbReference>
<gene>
    <name evidence="1" type="ORF">CPELLU_LOCUS12727</name>
</gene>
<sequence>PKGDYEIIANLENKGTNSKAYCRVNYTLLVFDGNISYTSKEILTKLIQNIQKKELVKKLHDCLKLKFEIEEENTLELLANIIYNVVEKVKNNEQENVPNIILKKLICVQSKKPKEDFYGVSMIINILDMFDFDNKNAEIKAFKEKYFHDVQNHFDN</sequence>
<keyword evidence="2" id="KW-1185">Reference proteome</keyword>
<feature type="non-terminal residue" evidence="1">
    <location>
        <position position="1"/>
    </location>
</feature>
<name>A0A9N9I301_9GLOM</name>
<proteinExistence type="predicted"/>
<reference evidence="1" key="1">
    <citation type="submission" date="2021-06" db="EMBL/GenBank/DDBJ databases">
        <authorList>
            <person name="Kallberg Y."/>
            <person name="Tangrot J."/>
            <person name="Rosling A."/>
        </authorList>
    </citation>
    <scope>NUCLEOTIDE SEQUENCE</scope>
    <source>
        <strain evidence="1">FL966</strain>
    </source>
</reference>
<dbReference type="OrthoDB" id="2436380at2759"/>
<comment type="caution">
    <text evidence="1">The sequence shown here is derived from an EMBL/GenBank/DDBJ whole genome shotgun (WGS) entry which is preliminary data.</text>
</comment>
<protein>
    <submittedName>
        <fullName evidence="1">21182_t:CDS:1</fullName>
    </submittedName>
</protein>
<organism evidence="1 2">
    <name type="scientific">Cetraspora pellucida</name>
    <dbReference type="NCBI Taxonomy" id="1433469"/>
    <lineage>
        <taxon>Eukaryota</taxon>
        <taxon>Fungi</taxon>
        <taxon>Fungi incertae sedis</taxon>
        <taxon>Mucoromycota</taxon>
        <taxon>Glomeromycotina</taxon>
        <taxon>Glomeromycetes</taxon>
        <taxon>Diversisporales</taxon>
        <taxon>Gigasporaceae</taxon>
        <taxon>Cetraspora</taxon>
    </lineage>
</organism>